<dbReference type="AlphaFoldDB" id="A0AAV3PXV2"/>
<accession>A0AAV3PXV2</accession>
<dbReference type="InterPro" id="IPR000477">
    <property type="entry name" value="RT_dom"/>
</dbReference>
<dbReference type="Proteomes" id="UP001454036">
    <property type="component" value="Unassembled WGS sequence"/>
</dbReference>
<dbReference type="EMBL" id="BAABME010002560">
    <property type="protein sequence ID" value="GAA0155165.1"/>
    <property type="molecule type" value="Genomic_DNA"/>
</dbReference>
<dbReference type="SUPFAM" id="SSF56672">
    <property type="entry name" value="DNA/RNA polymerases"/>
    <property type="match status" value="1"/>
</dbReference>
<dbReference type="PANTHER" id="PTHR24559:SF444">
    <property type="entry name" value="REVERSE TRANSCRIPTASE DOMAIN-CONTAINING PROTEIN"/>
    <property type="match status" value="1"/>
</dbReference>
<proteinExistence type="predicted"/>
<evidence type="ECO:0000313" key="3">
    <source>
        <dbReference type="Proteomes" id="UP001454036"/>
    </source>
</evidence>
<dbReference type="InterPro" id="IPR043128">
    <property type="entry name" value="Rev_trsase/Diguanyl_cyclase"/>
</dbReference>
<gene>
    <name evidence="2" type="ORF">LIER_12950</name>
</gene>
<keyword evidence="3" id="KW-1185">Reference proteome</keyword>
<dbReference type="InterPro" id="IPR043502">
    <property type="entry name" value="DNA/RNA_pol_sf"/>
</dbReference>
<dbReference type="Pfam" id="PF00078">
    <property type="entry name" value="RVT_1"/>
    <property type="match status" value="1"/>
</dbReference>
<evidence type="ECO:0000313" key="2">
    <source>
        <dbReference type="EMBL" id="GAA0155165.1"/>
    </source>
</evidence>
<sequence>MAVRTEVEALLKAQAIRELQFPESIMNLVPVKKSNNKCRLCTDITSLKKAWPKDFYLLPCPGILVDGSAGHEVFDFMDTSRGYHQIRMLPEDEKKIAFFIEYGLFCWTVMPFGLKNAGATYQRMVNAIFANHIGRNMEIYVDDMLVKSKEMGHHLENLKETFE</sequence>
<feature type="domain" description="Reverse transcriptase" evidence="1">
    <location>
        <begin position="65"/>
        <end position="162"/>
    </location>
</feature>
<evidence type="ECO:0000259" key="1">
    <source>
        <dbReference type="Pfam" id="PF00078"/>
    </source>
</evidence>
<protein>
    <recommendedName>
        <fullName evidence="1">Reverse transcriptase domain-containing protein</fullName>
    </recommendedName>
</protein>
<name>A0AAV3PXV2_LITER</name>
<dbReference type="InterPro" id="IPR053134">
    <property type="entry name" value="RNA-dir_DNA_polymerase"/>
</dbReference>
<dbReference type="Gene3D" id="3.30.70.270">
    <property type="match status" value="1"/>
</dbReference>
<dbReference type="Gene3D" id="3.10.10.10">
    <property type="entry name" value="HIV Type 1 Reverse Transcriptase, subunit A, domain 1"/>
    <property type="match status" value="1"/>
</dbReference>
<dbReference type="CDD" id="cd01647">
    <property type="entry name" value="RT_LTR"/>
    <property type="match status" value="1"/>
</dbReference>
<dbReference type="PANTHER" id="PTHR24559">
    <property type="entry name" value="TRANSPOSON TY3-I GAG-POL POLYPROTEIN"/>
    <property type="match status" value="1"/>
</dbReference>
<organism evidence="2 3">
    <name type="scientific">Lithospermum erythrorhizon</name>
    <name type="common">Purple gromwell</name>
    <name type="synonym">Lithospermum officinale var. erythrorhizon</name>
    <dbReference type="NCBI Taxonomy" id="34254"/>
    <lineage>
        <taxon>Eukaryota</taxon>
        <taxon>Viridiplantae</taxon>
        <taxon>Streptophyta</taxon>
        <taxon>Embryophyta</taxon>
        <taxon>Tracheophyta</taxon>
        <taxon>Spermatophyta</taxon>
        <taxon>Magnoliopsida</taxon>
        <taxon>eudicotyledons</taxon>
        <taxon>Gunneridae</taxon>
        <taxon>Pentapetalae</taxon>
        <taxon>asterids</taxon>
        <taxon>lamiids</taxon>
        <taxon>Boraginales</taxon>
        <taxon>Boraginaceae</taxon>
        <taxon>Boraginoideae</taxon>
        <taxon>Lithospermeae</taxon>
        <taxon>Lithospermum</taxon>
    </lineage>
</organism>
<reference evidence="2 3" key="1">
    <citation type="submission" date="2024-01" db="EMBL/GenBank/DDBJ databases">
        <title>The complete chloroplast genome sequence of Lithospermum erythrorhizon: insights into the phylogenetic relationship among Boraginaceae species and the maternal lineages of purple gromwells.</title>
        <authorList>
            <person name="Okada T."/>
            <person name="Watanabe K."/>
        </authorList>
    </citation>
    <scope>NUCLEOTIDE SEQUENCE [LARGE SCALE GENOMIC DNA]</scope>
</reference>
<comment type="caution">
    <text evidence="2">The sequence shown here is derived from an EMBL/GenBank/DDBJ whole genome shotgun (WGS) entry which is preliminary data.</text>
</comment>